<dbReference type="InterPro" id="IPR007219">
    <property type="entry name" value="XnlR_reg_dom"/>
</dbReference>
<feature type="region of interest" description="Disordered" evidence="2">
    <location>
        <begin position="1"/>
        <end position="31"/>
    </location>
</feature>
<dbReference type="InterPro" id="IPR052761">
    <property type="entry name" value="Fungal_Detox/Toxin_TFs"/>
</dbReference>
<feature type="compositionally biased region" description="Low complexity" evidence="2">
    <location>
        <begin position="13"/>
        <end position="31"/>
    </location>
</feature>
<dbReference type="Proteomes" id="UP001161757">
    <property type="component" value="Unassembled WGS sequence"/>
</dbReference>
<dbReference type="GO" id="GO:0006351">
    <property type="term" value="P:DNA-templated transcription"/>
    <property type="evidence" value="ECO:0007669"/>
    <property type="project" value="InterPro"/>
</dbReference>
<comment type="caution">
    <text evidence="4">The sequence shown here is derived from an EMBL/GenBank/DDBJ whole genome shotgun (WGS) entry which is preliminary data.</text>
</comment>
<dbReference type="Pfam" id="PF04082">
    <property type="entry name" value="Fungal_trans"/>
    <property type="match status" value="1"/>
</dbReference>
<evidence type="ECO:0000259" key="3">
    <source>
        <dbReference type="SMART" id="SM00906"/>
    </source>
</evidence>
<proteinExistence type="predicted"/>
<sequence>MRRPHYYGRVAKATKSNSAQLSSSAAAATSRTESVIVQSPAPDIRFAKSIPQTDRADSSHEYRLEHDSEGFPIQVADGAAPQLHLSGTAPDNIARNSSIEVPHGGCERLSHAARTPSSLPCFIKPLPEDLDDADIRYLHDKNAFELPSQPFIRDCLVGHLEFAHPLLPLLDKSQILSIINGPLGGDGIDDRETGQYAQPLSFLLFHAVLCSGVAFVETERIVAEGFESKQAARRAFFNRAKVLFDCNAEQDRFAAVQASVLLSTWYPGKKEKKDSWYWLGTAVSLAYSIGLHMDPDDGRFEPREQYLRRRLWWSVFVRENKIALALGRPARINYYNVNMLTPQDFEDDVVNTVDELDNELNGRIVAPPPTAQETHRVSRFQGGAVPDDHSMQDTLARLCIEHVKLCVCIADLVATIFNCRQQVESGECDDPDGRPLPSPSAQLKECAQNFARWYHALPPDLRYVAHDTSARSSNDHSNEEQDVMSQQQCCNQEGHRSLIVHKATVHVSYYVAISALYRLKALSPNSTWRDDRMGGGEPNDIPQRILRDAAWELTRVNQGLCDAGLIPYLSTSAVGSVVAAVVIHLLDVKAPNPSVRRAAVEGIQQCQRFLLILQEAYGTAADAIEYLREANKEEGVEMSASEGNGVRDRQYGRPETTVAGSNHPVFQEQHLAGTQSTAHWHEFDHGKHRHSRRQSLISEASHHTLRHKPHPEGGSVTLSTEAREDIQFSSFLPIPPIPEFDEMYWQSYVEGTPNFDLFAGFNLPQFDLGESPNDSGGFNIGDILSEY</sequence>
<accession>A0AAN6F5D3</accession>
<reference evidence="4" key="1">
    <citation type="submission" date="2023-01" db="EMBL/GenBank/DDBJ databases">
        <title>Exophiala dermititidis isolated from Cystic Fibrosis Patient.</title>
        <authorList>
            <person name="Kurbessoian T."/>
            <person name="Crocker A."/>
            <person name="Murante D."/>
            <person name="Hogan D.A."/>
            <person name="Stajich J.E."/>
        </authorList>
    </citation>
    <scope>NUCLEOTIDE SEQUENCE</scope>
    <source>
        <strain evidence="4">Ex8</strain>
    </source>
</reference>
<evidence type="ECO:0000256" key="2">
    <source>
        <dbReference type="SAM" id="MobiDB-lite"/>
    </source>
</evidence>
<name>A0AAN6F5D3_EXODE</name>
<evidence type="ECO:0000313" key="5">
    <source>
        <dbReference type="Proteomes" id="UP001161757"/>
    </source>
</evidence>
<gene>
    <name evidence="4" type="ORF">HRR80_000558</name>
</gene>
<feature type="domain" description="Xylanolytic transcriptional activator regulatory" evidence="3">
    <location>
        <begin position="275"/>
        <end position="348"/>
    </location>
</feature>
<keyword evidence="1" id="KW-0539">Nucleus</keyword>
<protein>
    <recommendedName>
        <fullName evidence="3">Xylanolytic transcriptional activator regulatory domain-containing protein</fullName>
    </recommendedName>
</protein>
<organism evidence="4 5">
    <name type="scientific">Exophiala dermatitidis</name>
    <name type="common">Black yeast-like fungus</name>
    <name type="synonym">Wangiella dermatitidis</name>
    <dbReference type="NCBI Taxonomy" id="5970"/>
    <lineage>
        <taxon>Eukaryota</taxon>
        <taxon>Fungi</taxon>
        <taxon>Dikarya</taxon>
        <taxon>Ascomycota</taxon>
        <taxon>Pezizomycotina</taxon>
        <taxon>Eurotiomycetes</taxon>
        <taxon>Chaetothyriomycetidae</taxon>
        <taxon>Chaetothyriales</taxon>
        <taxon>Herpotrichiellaceae</taxon>
        <taxon>Exophiala</taxon>
    </lineage>
</organism>
<evidence type="ECO:0000256" key="1">
    <source>
        <dbReference type="ARBA" id="ARBA00023242"/>
    </source>
</evidence>
<dbReference type="SMART" id="SM00906">
    <property type="entry name" value="Fungal_trans"/>
    <property type="match status" value="1"/>
</dbReference>
<evidence type="ECO:0000313" key="4">
    <source>
        <dbReference type="EMBL" id="KAJ8995802.1"/>
    </source>
</evidence>
<dbReference type="AlphaFoldDB" id="A0AAN6F5D3"/>
<dbReference type="GO" id="GO:0008270">
    <property type="term" value="F:zinc ion binding"/>
    <property type="evidence" value="ECO:0007669"/>
    <property type="project" value="InterPro"/>
</dbReference>
<dbReference type="PANTHER" id="PTHR47425">
    <property type="entry name" value="FARB-RELATED"/>
    <property type="match status" value="1"/>
</dbReference>
<dbReference type="EMBL" id="JAJGCB010000001">
    <property type="protein sequence ID" value="KAJ8995802.1"/>
    <property type="molecule type" value="Genomic_DNA"/>
</dbReference>
<dbReference type="PANTHER" id="PTHR47425:SF2">
    <property type="entry name" value="FARB-RELATED"/>
    <property type="match status" value="1"/>
</dbReference>
<dbReference type="CDD" id="cd12148">
    <property type="entry name" value="fungal_TF_MHR"/>
    <property type="match status" value="1"/>
</dbReference>
<dbReference type="GO" id="GO:0003677">
    <property type="term" value="F:DNA binding"/>
    <property type="evidence" value="ECO:0007669"/>
    <property type="project" value="InterPro"/>
</dbReference>